<comment type="caution">
    <text evidence="7">The sequence shown here is derived from an EMBL/GenBank/DDBJ whole genome shotgun (WGS) entry which is preliminary data.</text>
</comment>
<evidence type="ECO:0000256" key="3">
    <source>
        <dbReference type="ARBA" id="ARBA00022827"/>
    </source>
</evidence>
<dbReference type="GO" id="GO:0071949">
    <property type="term" value="F:FAD binding"/>
    <property type="evidence" value="ECO:0007669"/>
    <property type="project" value="InterPro"/>
</dbReference>
<dbReference type="Gene3D" id="3.50.50.60">
    <property type="entry name" value="FAD/NAD(P)-binding domain"/>
    <property type="match status" value="1"/>
</dbReference>
<dbReference type="InterPro" id="IPR036188">
    <property type="entry name" value="FAD/NAD-bd_sf"/>
</dbReference>
<feature type="domain" description="FAD-binding" evidence="6">
    <location>
        <begin position="14"/>
        <end position="182"/>
    </location>
</feature>
<keyword evidence="8" id="KW-1185">Reference proteome</keyword>
<dbReference type="EMBL" id="JAAAID010000447">
    <property type="protein sequence ID" value="KAG0017397.1"/>
    <property type="molecule type" value="Genomic_DNA"/>
</dbReference>
<evidence type="ECO:0000256" key="5">
    <source>
        <dbReference type="SAM" id="Phobius"/>
    </source>
</evidence>
<gene>
    <name evidence="7" type="ORF">BGZ80_008321</name>
</gene>
<feature type="transmembrane region" description="Helical" evidence="5">
    <location>
        <begin position="12"/>
        <end position="31"/>
    </location>
</feature>
<name>A0A9P6T159_9FUNG</name>
<evidence type="ECO:0000259" key="6">
    <source>
        <dbReference type="Pfam" id="PF01494"/>
    </source>
</evidence>
<dbReference type="InterPro" id="IPR002938">
    <property type="entry name" value="FAD-bd"/>
</dbReference>
<dbReference type="PRINTS" id="PR00420">
    <property type="entry name" value="RNGMNOXGNASE"/>
</dbReference>
<dbReference type="Proteomes" id="UP000703661">
    <property type="component" value="Unassembled WGS sequence"/>
</dbReference>
<keyword evidence="2" id="KW-0285">Flavoprotein</keyword>
<accession>A0A9P6T159</accession>
<feature type="domain" description="FAD-binding" evidence="6">
    <location>
        <begin position="300"/>
        <end position="348"/>
    </location>
</feature>
<keyword evidence="5" id="KW-0472">Membrane</keyword>
<evidence type="ECO:0000313" key="7">
    <source>
        <dbReference type="EMBL" id="KAG0017397.1"/>
    </source>
</evidence>
<comment type="similarity">
    <text evidence="1">Belongs to the paxM FAD-dependent monooxygenase family.</text>
</comment>
<organism evidence="7 8">
    <name type="scientific">Entomortierella chlamydospora</name>
    <dbReference type="NCBI Taxonomy" id="101097"/>
    <lineage>
        <taxon>Eukaryota</taxon>
        <taxon>Fungi</taxon>
        <taxon>Fungi incertae sedis</taxon>
        <taxon>Mucoromycota</taxon>
        <taxon>Mortierellomycotina</taxon>
        <taxon>Mortierellomycetes</taxon>
        <taxon>Mortierellales</taxon>
        <taxon>Mortierellaceae</taxon>
        <taxon>Entomortierella</taxon>
    </lineage>
</organism>
<evidence type="ECO:0000256" key="4">
    <source>
        <dbReference type="ARBA" id="ARBA00023002"/>
    </source>
</evidence>
<dbReference type="PANTHER" id="PTHR47356:SF2">
    <property type="entry name" value="FAD-BINDING DOMAIN-CONTAINING PROTEIN-RELATED"/>
    <property type="match status" value="1"/>
</dbReference>
<evidence type="ECO:0000313" key="8">
    <source>
        <dbReference type="Proteomes" id="UP000703661"/>
    </source>
</evidence>
<dbReference type="InterPro" id="IPR050562">
    <property type="entry name" value="FAD_mOase_fung"/>
</dbReference>
<evidence type="ECO:0000256" key="1">
    <source>
        <dbReference type="ARBA" id="ARBA00007992"/>
    </source>
</evidence>
<protein>
    <recommendedName>
        <fullName evidence="6">FAD-binding domain-containing protein</fullName>
    </recommendedName>
</protein>
<proteinExistence type="inferred from homology"/>
<dbReference type="AlphaFoldDB" id="A0A9P6T159"/>
<keyword evidence="4" id="KW-0560">Oxidoreductase</keyword>
<dbReference type="PANTHER" id="PTHR47356">
    <property type="entry name" value="FAD-DEPENDENT MONOOXYGENASE ASQG-RELATED"/>
    <property type="match status" value="1"/>
</dbReference>
<sequence>MSPTPSTHGKVTPAVLIVGGGIGGLMLATLFERINIRYHIFERAKELRSLGSAMTMGANILPVFEQLGLLSEIESIALPCPALNFYDGNVNKIGSITLMGTKDTGYENLLFARPKLYELLRKQVPESKISLNKKVLRSEEVDGHVVIHCSDNTTYEGDILIGADGAYSGVRQSLYRRMEEEGILPKSDSEDLSIGYVAMVGVSNPSNPEKYPQLKDDYSHFSQVLGPNSRNWTAVSVPNNQVCWGLGVQLTESQAKDQQFRNSEWGPEANDAMIKEFQDLPCPWGGTMGELIENTPNDLISKVFLEEKIFKSWFHGRTVLIGDACHKMLPGAGLGAVNAMHDAVILTNCIYEMKDVSTESITAAFQSYYDQRFSYSNEQFKSSSAMSRTMFGQTPSARFLRNVILNYLPTWLQRRDFAKTLSYRPQISWLPLAENRGTIRVQPQGIKK</sequence>
<keyword evidence="5" id="KW-1133">Transmembrane helix</keyword>
<keyword evidence="5" id="KW-0812">Transmembrane</keyword>
<dbReference type="OrthoDB" id="655030at2759"/>
<keyword evidence="3" id="KW-0274">FAD</keyword>
<evidence type="ECO:0000256" key="2">
    <source>
        <dbReference type="ARBA" id="ARBA00022630"/>
    </source>
</evidence>
<reference evidence="7" key="1">
    <citation type="journal article" date="2020" name="Fungal Divers.">
        <title>Resolving the Mortierellaceae phylogeny through synthesis of multi-gene phylogenetics and phylogenomics.</title>
        <authorList>
            <person name="Vandepol N."/>
            <person name="Liber J."/>
            <person name="Desiro A."/>
            <person name="Na H."/>
            <person name="Kennedy M."/>
            <person name="Barry K."/>
            <person name="Grigoriev I.V."/>
            <person name="Miller A.N."/>
            <person name="O'Donnell K."/>
            <person name="Stajich J.E."/>
            <person name="Bonito G."/>
        </authorList>
    </citation>
    <scope>NUCLEOTIDE SEQUENCE</scope>
    <source>
        <strain evidence="7">NRRL 2769</strain>
    </source>
</reference>
<dbReference type="SUPFAM" id="SSF51905">
    <property type="entry name" value="FAD/NAD(P)-binding domain"/>
    <property type="match status" value="1"/>
</dbReference>
<dbReference type="Pfam" id="PF01494">
    <property type="entry name" value="FAD_binding_3"/>
    <property type="match status" value="2"/>
</dbReference>
<dbReference type="GO" id="GO:0004497">
    <property type="term" value="F:monooxygenase activity"/>
    <property type="evidence" value="ECO:0007669"/>
    <property type="project" value="InterPro"/>
</dbReference>